<protein>
    <submittedName>
        <fullName evidence="1">Uncharacterized protein</fullName>
    </submittedName>
</protein>
<evidence type="ECO:0000313" key="1">
    <source>
        <dbReference type="EMBL" id="SOY32698.1"/>
    </source>
</evidence>
<name>A0A2K4ZQC6_9FIRM</name>
<dbReference type="RefSeq" id="WP_103242624.1">
    <property type="nucleotide sequence ID" value="NZ_JANJZD010000042.1"/>
</dbReference>
<dbReference type="EMBL" id="OFSM01000064">
    <property type="protein sequence ID" value="SOY32698.1"/>
    <property type="molecule type" value="Genomic_DNA"/>
</dbReference>
<dbReference type="AlphaFoldDB" id="A0A2K4ZQC6"/>
<accession>A0A2K4ZQC6</accession>
<dbReference type="OrthoDB" id="2053713at2"/>
<organism evidence="1 2">
    <name type="scientific">Acetatifactor muris</name>
    <dbReference type="NCBI Taxonomy" id="879566"/>
    <lineage>
        <taxon>Bacteria</taxon>
        <taxon>Bacillati</taxon>
        <taxon>Bacillota</taxon>
        <taxon>Clostridia</taxon>
        <taxon>Lachnospirales</taxon>
        <taxon>Lachnospiraceae</taxon>
        <taxon>Acetatifactor</taxon>
    </lineage>
</organism>
<sequence>MCTVKNSPADQTYITEDERRKCRKVADAFTELEQDGIAVVDAGKFGFVKLQYYTYPTGFEDAVTFTDSGALFEDLWEEWLHSQLIILAREMGIRDIDYDDVFSRLSGEKKAELMEKRQCFKEKSSGGL</sequence>
<dbReference type="Proteomes" id="UP000236311">
    <property type="component" value="Unassembled WGS sequence"/>
</dbReference>
<keyword evidence="2" id="KW-1185">Reference proteome</keyword>
<evidence type="ECO:0000313" key="2">
    <source>
        <dbReference type="Proteomes" id="UP000236311"/>
    </source>
</evidence>
<gene>
    <name evidence="1" type="ORF">AMURIS_05464</name>
</gene>
<proteinExistence type="predicted"/>
<reference evidence="1 2" key="1">
    <citation type="submission" date="2018-01" db="EMBL/GenBank/DDBJ databases">
        <authorList>
            <person name="Gaut B.S."/>
            <person name="Morton B.R."/>
            <person name="Clegg M.T."/>
            <person name="Duvall M.R."/>
        </authorList>
    </citation>
    <scope>NUCLEOTIDE SEQUENCE [LARGE SCALE GENOMIC DNA]</scope>
    <source>
        <strain evidence="1">GP69</strain>
    </source>
</reference>